<sequence>MKKWLGLVILSCLLILASCSSNDNNNKVIKNNTKGDKEKVTIVPQDDSKDYQAIHSKTPSQTRGYIGYGVTNRKDIDEMEMGLMTLSKEHFNPDKYVFQEGRYLSEDEINGMLQRKSKKNPDGLNPPYGKGSNIQEKAMNSPKELSYVLEQDYLVKESDNKYKLGGVSLAISFNSVYHDKVMDSKGQTYDVDKPLDPNKVKANAKNYAQKVVQRVRQNKDLKNVPIFVTLYLEASPDSLTPGYFFNKAYVSQGSSDIGGWNTVNQKYVLFPSSNANDKYKEDAQSFDKFKSDVQSYFNNYIGITGEGYYKDNELSNLTFNINLKFYDKTEIVGFTQYVASLLQNKFPFDRSIPVQIYIKSNQQPEAVIVKNPDMDKPFVHVYHQ</sequence>
<proteinExistence type="predicted"/>
<feature type="chain" id="PRO_5045283984" evidence="2">
    <location>
        <begin position="24"/>
        <end position="384"/>
    </location>
</feature>
<keyword evidence="2" id="KW-0732">Signal</keyword>
<protein>
    <submittedName>
        <fullName evidence="3">Protein involved in sex pheromone biosynthesis</fullName>
    </submittedName>
</protein>
<reference evidence="3 4" key="1">
    <citation type="submission" date="2021-01" db="EMBL/GenBank/DDBJ databases">
        <title>Genomic Encyclopedia of Type Strains, Phase IV (KMG-IV): sequencing the most valuable type-strain genomes for metagenomic binning, comparative biology and taxonomic classification.</title>
        <authorList>
            <person name="Goeker M."/>
        </authorList>
    </citation>
    <scope>NUCLEOTIDE SEQUENCE [LARGE SCALE GENOMIC DNA]</scope>
    <source>
        <strain evidence="3 4">DSM 28236</strain>
    </source>
</reference>
<dbReference type="CDD" id="cd13441">
    <property type="entry name" value="CamS_repeat_1"/>
    <property type="match status" value="1"/>
</dbReference>
<dbReference type="PIRSF" id="PIRSF012509">
    <property type="entry name" value="CamS"/>
    <property type="match status" value="1"/>
</dbReference>
<feature type="signal peptide" evidence="2">
    <location>
        <begin position="1"/>
        <end position="23"/>
    </location>
</feature>
<evidence type="ECO:0000313" key="3">
    <source>
        <dbReference type="EMBL" id="MBM7646622.1"/>
    </source>
</evidence>
<dbReference type="InterPro" id="IPR011426">
    <property type="entry name" value="CamS"/>
</dbReference>
<dbReference type="RefSeq" id="WP_205004506.1">
    <property type="nucleotide sequence ID" value="NZ_JAFBER010000024.1"/>
</dbReference>
<dbReference type="PROSITE" id="PS51257">
    <property type="entry name" value="PROKAR_LIPOPROTEIN"/>
    <property type="match status" value="1"/>
</dbReference>
<evidence type="ECO:0000256" key="2">
    <source>
        <dbReference type="SAM" id="SignalP"/>
    </source>
</evidence>
<dbReference type="EMBL" id="JAFBER010000024">
    <property type="protein sequence ID" value="MBM7646622.1"/>
    <property type="molecule type" value="Genomic_DNA"/>
</dbReference>
<name>A0ABS2Q2U5_9BACL</name>
<dbReference type="Proteomes" id="UP000808914">
    <property type="component" value="Unassembled WGS sequence"/>
</dbReference>
<comment type="caution">
    <text evidence="3">The sequence shown here is derived from an EMBL/GenBank/DDBJ whole genome shotgun (WGS) entry which is preliminary data.</text>
</comment>
<dbReference type="CDD" id="cd13440">
    <property type="entry name" value="CamS_repeat_2"/>
    <property type="match status" value="1"/>
</dbReference>
<dbReference type="Pfam" id="PF07537">
    <property type="entry name" value="CamS"/>
    <property type="match status" value="1"/>
</dbReference>
<dbReference type="Gene3D" id="3.10.570.10">
    <property type="entry name" value="sex pheromone staph- cam373 precursor domain"/>
    <property type="match status" value="1"/>
</dbReference>
<accession>A0ABS2Q2U5</accession>
<gene>
    <name evidence="3" type="ORF">JOD45_002853</name>
</gene>
<organism evidence="3 4">
    <name type="scientific">Scopulibacillus daqui</name>
    <dbReference type="NCBI Taxonomy" id="1469162"/>
    <lineage>
        <taxon>Bacteria</taxon>
        <taxon>Bacillati</taxon>
        <taxon>Bacillota</taxon>
        <taxon>Bacilli</taxon>
        <taxon>Bacillales</taxon>
        <taxon>Sporolactobacillaceae</taxon>
        <taxon>Scopulibacillus</taxon>
    </lineage>
</organism>
<feature type="region of interest" description="Disordered" evidence="1">
    <location>
        <begin position="115"/>
        <end position="135"/>
    </location>
</feature>
<evidence type="ECO:0000313" key="4">
    <source>
        <dbReference type="Proteomes" id="UP000808914"/>
    </source>
</evidence>
<keyword evidence="4" id="KW-1185">Reference proteome</keyword>
<evidence type="ECO:0000256" key="1">
    <source>
        <dbReference type="SAM" id="MobiDB-lite"/>
    </source>
</evidence>